<dbReference type="RefSeq" id="WP_131838553.1">
    <property type="nucleotide sequence ID" value="NZ_SLWB01000003.1"/>
</dbReference>
<accession>A0A4R2EQN3</accession>
<sequence>MTYHKFIAGLLFLLCFEPSQAQHRIKIIDTEIKSLQIFANQNISTFPSINLNSNEVISITFDDLHPNAPRNLTYKIVHCDENWTDENLFQATFLDGFQEQPLYNSGFSNNTLTRYVHYSINFPNNDVKPKISGNYMIIISDTDTQQPLLKAGFMVVEKRASHIASIAIPTNSSYQTSHQLNLTVLLQELNVTNPTRDVKTKVYQNYVELPDSLQPQSVNTGLNSIFYSRTDKNIYPAGNEFRTIDIRDVHYTSTNVSSIKQGQDLYYILLRPDKSRDDSPYAYTFDYNGKMVIAGLNVNNPNTDCDYYSVMFSLSTPYLGDSFDVYLEGELTGWGPSNHAKMLYNNTTNCYEIPLLLKQGFYSYVYVVRNHNGDALMQLSPEGNFSQTENSYQICTYYKGIRDTYTRLISTTTIEQNKKASK</sequence>
<dbReference type="Gene3D" id="2.60.40.10">
    <property type="entry name" value="Immunoglobulins"/>
    <property type="match status" value="1"/>
</dbReference>
<dbReference type="InterPro" id="IPR031345">
    <property type="entry name" value="T9SS_Plug_N"/>
</dbReference>
<organism evidence="2 3">
    <name type="scientific">Acetobacteroides hydrogenigenes</name>
    <dbReference type="NCBI Taxonomy" id="979970"/>
    <lineage>
        <taxon>Bacteria</taxon>
        <taxon>Pseudomonadati</taxon>
        <taxon>Bacteroidota</taxon>
        <taxon>Bacteroidia</taxon>
        <taxon>Bacteroidales</taxon>
        <taxon>Rikenellaceae</taxon>
        <taxon>Acetobacteroides</taxon>
    </lineage>
</organism>
<dbReference type="Pfam" id="PF17116">
    <property type="entry name" value="T9SS_plug_1st"/>
    <property type="match status" value="1"/>
</dbReference>
<proteinExistence type="predicted"/>
<dbReference type="Proteomes" id="UP000294830">
    <property type="component" value="Unassembled WGS sequence"/>
</dbReference>
<evidence type="ECO:0000259" key="1">
    <source>
        <dbReference type="Pfam" id="PF17116"/>
    </source>
</evidence>
<dbReference type="InterPro" id="IPR013783">
    <property type="entry name" value="Ig-like_fold"/>
</dbReference>
<keyword evidence="3" id="KW-1185">Reference proteome</keyword>
<dbReference type="AlphaFoldDB" id="A0A4R2EQN3"/>
<dbReference type="OrthoDB" id="1522602at2"/>
<evidence type="ECO:0000313" key="3">
    <source>
        <dbReference type="Proteomes" id="UP000294830"/>
    </source>
</evidence>
<evidence type="ECO:0000313" key="2">
    <source>
        <dbReference type="EMBL" id="TCN70697.1"/>
    </source>
</evidence>
<feature type="domain" description="Type 9 secretion system plug protein N-terminal" evidence="1">
    <location>
        <begin position="32"/>
        <end position="157"/>
    </location>
</feature>
<protein>
    <submittedName>
        <fullName evidence="2">Uncharacterized protein DUF5103</fullName>
    </submittedName>
</protein>
<reference evidence="2 3" key="1">
    <citation type="submission" date="2019-03" db="EMBL/GenBank/DDBJ databases">
        <title>Genomic Encyclopedia of Archaeal and Bacterial Type Strains, Phase II (KMG-II): from individual species to whole genera.</title>
        <authorList>
            <person name="Goeker M."/>
        </authorList>
    </citation>
    <scope>NUCLEOTIDE SEQUENCE [LARGE SCALE GENOMIC DNA]</scope>
    <source>
        <strain evidence="2 3">RL-C</strain>
    </source>
</reference>
<dbReference type="EMBL" id="SLWB01000003">
    <property type="protein sequence ID" value="TCN70697.1"/>
    <property type="molecule type" value="Genomic_DNA"/>
</dbReference>
<gene>
    <name evidence="2" type="ORF">CLV25_103221</name>
</gene>
<name>A0A4R2EQN3_9BACT</name>
<comment type="caution">
    <text evidence="2">The sequence shown here is derived from an EMBL/GenBank/DDBJ whole genome shotgun (WGS) entry which is preliminary data.</text>
</comment>